<dbReference type="InterPro" id="IPR007212">
    <property type="entry name" value="Zf-like"/>
</dbReference>
<name>F3YZS5_DESAF</name>
<proteinExistence type="predicted"/>
<dbReference type="HOGENOM" id="CLU_164613_0_0_7"/>
<dbReference type="STRING" id="690850.Desaf_2559"/>
<reference evidence="2 3" key="1">
    <citation type="journal article" date="2011" name="J. Bacteriol.">
        <title>Genome sequence of the mercury-methylating and pleomorphic Desulfovibrio africanus Strain Walvis Bay.</title>
        <authorList>
            <person name="Brown S.D."/>
            <person name="Wall J.D."/>
            <person name="Kucken A.M."/>
            <person name="Gilmour C.C."/>
            <person name="Podar M."/>
            <person name="Brandt C.C."/>
            <person name="Teshima H."/>
            <person name="Detter J.C."/>
            <person name="Han C.S."/>
            <person name="Land M.L."/>
            <person name="Lucas S."/>
            <person name="Han J."/>
            <person name="Pennacchio L."/>
            <person name="Nolan M."/>
            <person name="Pitluck S."/>
            <person name="Woyke T."/>
            <person name="Goodwin L."/>
            <person name="Palumbo A.V."/>
            <person name="Elias D.A."/>
        </authorList>
    </citation>
    <scope>NUCLEOTIDE SEQUENCE [LARGE SCALE GENOMIC DNA]</scope>
    <source>
        <strain evidence="2 3">Walvis Bay</strain>
    </source>
</reference>
<evidence type="ECO:0000259" key="1">
    <source>
        <dbReference type="Pfam" id="PF04071"/>
    </source>
</evidence>
<dbReference type="EMBL" id="CP003221">
    <property type="protein sequence ID" value="EGJ50880.1"/>
    <property type="molecule type" value="Genomic_DNA"/>
</dbReference>
<accession>F3YZS5</accession>
<dbReference type="eggNOG" id="COG2158">
    <property type="taxonomic scope" value="Bacteria"/>
</dbReference>
<evidence type="ECO:0000313" key="2">
    <source>
        <dbReference type="EMBL" id="EGJ50880.1"/>
    </source>
</evidence>
<dbReference type="Pfam" id="PF04071">
    <property type="entry name" value="zf-like"/>
    <property type="match status" value="1"/>
</dbReference>
<dbReference type="RefSeq" id="WP_014260575.1">
    <property type="nucleotide sequence ID" value="NC_016629.1"/>
</dbReference>
<dbReference type="KEGG" id="daf:Desaf_2559"/>
<gene>
    <name evidence="2" type="ORF">Desaf_2559</name>
</gene>
<keyword evidence="3" id="KW-1185">Reference proteome</keyword>
<dbReference type="AlphaFoldDB" id="F3YZS5"/>
<organism evidence="2 3">
    <name type="scientific">Desulfocurvibacter africanus subsp. africanus str. Walvis Bay</name>
    <dbReference type="NCBI Taxonomy" id="690850"/>
    <lineage>
        <taxon>Bacteria</taxon>
        <taxon>Pseudomonadati</taxon>
        <taxon>Thermodesulfobacteriota</taxon>
        <taxon>Desulfovibrionia</taxon>
        <taxon>Desulfovibrionales</taxon>
        <taxon>Desulfovibrionaceae</taxon>
        <taxon>Desulfocurvibacter</taxon>
    </lineage>
</organism>
<protein>
    <submittedName>
        <fullName evidence="2">Cysteine-rich small domain-containing protein</fullName>
    </submittedName>
</protein>
<dbReference type="Proteomes" id="UP000007844">
    <property type="component" value="Chromosome"/>
</dbReference>
<evidence type="ECO:0000313" key="3">
    <source>
        <dbReference type="Proteomes" id="UP000007844"/>
    </source>
</evidence>
<sequence>MENSHRFFRNAECKYFPCHKVDDDSEFNCLFCFCPLYCLGPKCGGDFVMRGGVKDCSKCLVPHRLEGYDHIMKKLVAWFAECRKRAQQDAQAPEAADGE</sequence>
<feature type="domain" description="Cysteine-rich small" evidence="1">
    <location>
        <begin position="6"/>
        <end position="83"/>
    </location>
</feature>